<feature type="coiled-coil region" evidence="5">
    <location>
        <begin position="262"/>
        <end position="332"/>
    </location>
</feature>
<feature type="region of interest" description="Disordered" evidence="6">
    <location>
        <begin position="1490"/>
        <end position="1509"/>
    </location>
</feature>
<feature type="coiled-coil region" evidence="5">
    <location>
        <begin position="361"/>
        <end position="409"/>
    </location>
</feature>
<feature type="compositionally biased region" description="Polar residues" evidence="6">
    <location>
        <begin position="1"/>
        <end position="11"/>
    </location>
</feature>
<feature type="coiled-coil region" evidence="5">
    <location>
        <begin position="909"/>
        <end position="936"/>
    </location>
</feature>
<proteinExistence type="predicted"/>
<sequence length="1765" mass="197867">MDSANGNNDTSPQQQQPHEFQQQPTVQHHSSNGKKKVNRAPSPARPRDAPGWSLAKNRSNNGSATTSLGIRTGGISLGSRVSRRSPGNSKELKHEKIKQAAKSTLSISSAHKSPGVSKSVKAARRKISDASNASDDLSKDSGCAPGKLSPTDSSSELSDCASEENKLSADALSSDTESSSRGGGTDGERQSADPENGISDTMSDQDAKPPVDKDRLSFGVETGEESISPGDERSVASLDSRLHVSTSLAFSDLTEEFMDGMQEEFIREIEELRSENDYLKDEIEELRTEMLEMRDMYLEEDVYQLQDLRQQLDQANKMCRILQYRLRKVERRSLRVAQTGQVDGEFIRTMEQDVKVAKDVSIRLHNELDGVERKRSRLEEENEELRQRLLELDVAKQVLQTELDKTKENSLKKRGARAINKTDKKSSPQEDSADLKCQLHFAKEESALMCKKLTKMAKENDSMKEDLVKYRSLYGDLDSSLSLEEMADSPHSREAELKVHLKLVEEEANLLSRRIVELEVENRGVRAEMDDMKSQELQGHLVLASASYGECGESMMELKRHLQFVEEEADLLRRSLLELEEQNKLLMNDLNKYKSEHDLDTTMSEDSCSVISEPSQEELVTAKLQIGELSGKVKKLQYENRVLLSNLQRCDLASYQSTRPSMETDAEAGDSAECIPTPIRREGPIGGENDSREDQERSTGIRSNRNPDNYEFFSPRFLRTRDFEAMLTIKDQAELVSKAIDLLISDSNGFTSYPKVCPTIDSTEQTLNESVDKNEAPSDLKLVSALNIRLSALQREMVSFMKKVDNLRESFKEQIEGVSPLPILTESGSFLSTMTSTSQDCTPEVLSKGLVTDQKQPDFRDQTEWQLAGQGHGQPGGNLNSPDGDPSKETNRESKTYKQDEQESYPSEIKALQSVLLEAKESIRGLQEQLSQERQTRSKEAESCIQRISQLKEEHQKALLRRDFELQSLRLQTRLEQKSWSQERNLMVQESQQLKQGLLLLTLKLKSFLKQWRLGKKLDNKGPDFLEVSSVKDLYMLIEEEELAPHQLDNKTAAADDKSQSSVTLERVDSIVERNYKQASKLGSALADLKEALWELCTELQEERRGSEELTQQFAKAKSAWEVERTELKCHTTQLECKAGKAGPEKAPPELKAALKREREEHQHLLADSYAAVMDLTKQLQISEKNWSREKLELLEHFKQEQRHWEQRLQDTPSKTSQTSHERITEKETSCEPDAMGTNLQRTKSVSSMSEFESLLDSSPFVPADGNNDNNRDQKGQSGVQAIPNNLSNLGELNKKNWEYLTNEKVETSDPFKTWDGPTMANHDTSQKHIQRSYTAPDKTGIRIYYSPPVLRRMEGCVMQGKNEEKMMAEPGYLFTTAKPKDLGDSENPSESTYGRWLCNFSRQHRDLLDSSSVPHTVAATAGLPLPFHSLEISGNLSDDMKEMTNCVRQAIRSSSLERKCKDTASQTVGVTTTATQTTQFVSIGLQTEGPRTSLHSKSWSPRSSSLMSARSRQISTSLDKVHSKIDRPCYSPKYGSPKLQRKLSTSSSKLDSSKDRSLWNLHHRGQNGSAWARSTTTRDSPVLSGLNDGLSSLFNVVEHSGSTESLWKGIPQESKTKAEVPKYGIVQEFFRNVCGRTQTPGPGGERQQKEAILEDGSKKLDSAVAASSSLGNTHSDNVAKIVNKRLLKQCMKDNLNHGSKDSTTRNISMSSSNALEDAACDCTSQSLTSCFARPSRSTTRHLHPQCKLRSTDPNAAEEKGEATE</sequence>
<feature type="region of interest" description="Disordered" evidence="6">
    <location>
        <begin position="409"/>
        <end position="432"/>
    </location>
</feature>
<reference evidence="9 10" key="1">
    <citation type="submission" date="2021-05" db="EMBL/GenBank/DDBJ databases">
        <authorList>
            <person name="Zahm M."/>
            <person name="Klopp C."/>
            <person name="Cabau C."/>
            <person name="Kuhl H."/>
            <person name="Suciu R."/>
            <person name="Ciorpac M."/>
            <person name="Holostenco D."/>
            <person name="Gessner J."/>
            <person name="Wuertz S."/>
            <person name="Hohne C."/>
            <person name="Stock M."/>
            <person name="Gislard M."/>
            <person name="Lluch J."/>
            <person name="Milhes M."/>
            <person name="Lampietro C."/>
            <person name="Lopez Roques C."/>
            <person name="Donnadieu C."/>
            <person name="Du K."/>
            <person name="Schartl M."/>
            <person name="Guiguen Y."/>
        </authorList>
    </citation>
    <scope>NUCLEOTIDE SEQUENCE [LARGE SCALE GENOMIC DNA]</scope>
    <source>
        <strain evidence="9">Hh-F2</strain>
        <tissue evidence="9">Blood</tissue>
    </source>
</reference>
<feature type="compositionally biased region" description="Low complexity" evidence="6">
    <location>
        <begin position="1494"/>
        <end position="1509"/>
    </location>
</feature>
<feature type="region of interest" description="Disordered" evidence="6">
    <location>
        <begin position="658"/>
        <end position="707"/>
    </location>
</feature>
<keyword evidence="2" id="KW-0597">Phosphoprotein</keyword>
<evidence type="ECO:0000256" key="5">
    <source>
        <dbReference type="SAM" id="Coils"/>
    </source>
</evidence>
<dbReference type="InterPro" id="IPR027882">
    <property type="entry name" value="SOGA1/2-like_CC"/>
</dbReference>
<protein>
    <submittedName>
        <fullName evidence="9">Protein SOGA1-like</fullName>
    </submittedName>
</protein>
<feature type="region of interest" description="Disordered" evidence="6">
    <location>
        <begin position="1527"/>
        <end position="1562"/>
    </location>
</feature>
<evidence type="ECO:0000256" key="2">
    <source>
        <dbReference type="ARBA" id="ARBA00022553"/>
    </source>
</evidence>
<feature type="region of interest" description="Disordered" evidence="6">
    <location>
        <begin position="1"/>
        <end position="215"/>
    </location>
</feature>
<dbReference type="EMBL" id="JAHFZB010000030">
    <property type="protein sequence ID" value="KAK6471857.1"/>
    <property type="molecule type" value="Genomic_DNA"/>
</dbReference>
<feature type="compositionally biased region" description="Basic and acidic residues" evidence="6">
    <location>
        <begin position="679"/>
        <end position="699"/>
    </location>
</feature>
<feature type="region of interest" description="Disordered" evidence="6">
    <location>
        <begin position="1311"/>
        <end position="1332"/>
    </location>
</feature>
<dbReference type="PANTHER" id="PTHR15742">
    <property type="entry name" value="GIRDIN"/>
    <property type="match status" value="1"/>
</dbReference>
<feature type="compositionally biased region" description="Polar residues" evidence="6">
    <location>
        <begin position="1238"/>
        <end position="1251"/>
    </location>
</feature>
<name>A0ABR0YGU0_HUSHU</name>
<feature type="region of interest" description="Disordered" evidence="6">
    <location>
        <begin position="867"/>
        <end position="905"/>
    </location>
</feature>
<feature type="compositionally biased region" description="Basic and acidic residues" evidence="6">
    <location>
        <begin position="1220"/>
        <end position="1230"/>
    </location>
</feature>
<gene>
    <name evidence="9" type="ORF">HHUSO_G28821</name>
</gene>
<dbReference type="Pfam" id="PF14818">
    <property type="entry name" value="SOGA1-2-like_CC"/>
    <property type="match status" value="1"/>
</dbReference>
<feature type="compositionally biased region" description="Polar residues" evidence="6">
    <location>
        <begin position="1210"/>
        <end position="1219"/>
    </location>
</feature>
<feature type="region of interest" description="Disordered" evidence="6">
    <location>
        <begin position="1733"/>
        <end position="1765"/>
    </location>
</feature>
<feature type="compositionally biased region" description="Polar residues" evidence="6">
    <location>
        <begin position="1276"/>
        <end position="1288"/>
    </location>
</feature>
<dbReference type="Pfam" id="PF11365">
    <property type="entry name" value="SOGA"/>
    <property type="match status" value="2"/>
</dbReference>
<dbReference type="InterPro" id="IPR027881">
    <property type="entry name" value="SOGA_CC"/>
</dbReference>
<feature type="compositionally biased region" description="Basic and acidic residues" evidence="6">
    <location>
        <begin position="885"/>
        <end position="901"/>
    </location>
</feature>
<feature type="coiled-coil region" evidence="5">
    <location>
        <begin position="501"/>
        <end position="596"/>
    </location>
</feature>
<keyword evidence="4" id="KW-0472">Membrane</keyword>
<keyword evidence="3 5" id="KW-0175">Coiled coil</keyword>
<dbReference type="Proteomes" id="UP001369086">
    <property type="component" value="Unassembled WGS sequence"/>
</dbReference>
<feature type="compositionally biased region" description="Polar residues" evidence="6">
    <location>
        <begin position="171"/>
        <end position="180"/>
    </location>
</feature>
<evidence type="ECO:0000256" key="3">
    <source>
        <dbReference type="ARBA" id="ARBA00023054"/>
    </source>
</evidence>
<dbReference type="PANTHER" id="PTHR15742:SF1">
    <property type="entry name" value="PROTEIN SOGA1"/>
    <property type="match status" value="1"/>
</dbReference>
<comment type="caution">
    <text evidence="9">The sequence shown here is derived from an EMBL/GenBank/DDBJ whole genome shotgun (WGS) entry which is preliminary data.</text>
</comment>
<dbReference type="InterPro" id="IPR049885">
    <property type="entry name" value="MTCL1-3"/>
</dbReference>
<comment type="subcellular location">
    <subcellularLocation>
        <location evidence="1">Membrane</location>
    </subcellularLocation>
</comment>
<evidence type="ECO:0000259" key="8">
    <source>
        <dbReference type="Pfam" id="PF14818"/>
    </source>
</evidence>
<evidence type="ECO:0000256" key="4">
    <source>
        <dbReference type="ARBA" id="ARBA00023136"/>
    </source>
</evidence>
<feature type="domain" description="SOGA 1/2-like coiled-coil" evidence="8">
    <location>
        <begin position="1174"/>
        <end position="1224"/>
    </location>
</feature>
<evidence type="ECO:0000256" key="1">
    <source>
        <dbReference type="ARBA" id="ARBA00004370"/>
    </source>
</evidence>
<feature type="region of interest" description="Disordered" evidence="6">
    <location>
        <begin position="1205"/>
        <end position="1288"/>
    </location>
</feature>
<feature type="compositionally biased region" description="Polar residues" evidence="6">
    <location>
        <begin position="56"/>
        <end position="69"/>
    </location>
</feature>
<accession>A0ABR0YGU0</accession>
<feature type="domain" description="SOGA coiled-coil" evidence="7">
    <location>
        <begin position="554"/>
        <end position="643"/>
    </location>
</feature>
<feature type="domain" description="SOGA coiled-coil" evidence="7">
    <location>
        <begin position="431"/>
        <end position="524"/>
    </location>
</feature>
<feature type="compositionally biased region" description="Polar residues" evidence="6">
    <location>
        <begin position="101"/>
        <end position="111"/>
    </location>
</feature>
<evidence type="ECO:0000313" key="9">
    <source>
        <dbReference type="EMBL" id="KAK6471857.1"/>
    </source>
</evidence>
<organism evidence="9 10">
    <name type="scientific">Huso huso</name>
    <name type="common">Beluga</name>
    <name type="synonym">Acipenser huso</name>
    <dbReference type="NCBI Taxonomy" id="61971"/>
    <lineage>
        <taxon>Eukaryota</taxon>
        <taxon>Metazoa</taxon>
        <taxon>Chordata</taxon>
        <taxon>Craniata</taxon>
        <taxon>Vertebrata</taxon>
        <taxon>Euteleostomi</taxon>
        <taxon>Actinopterygii</taxon>
        <taxon>Chondrostei</taxon>
        <taxon>Acipenseriformes</taxon>
        <taxon>Acipenseridae</taxon>
        <taxon>Huso</taxon>
    </lineage>
</organism>
<evidence type="ECO:0000259" key="7">
    <source>
        <dbReference type="Pfam" id="PF11365"/>
    </source>
</evidence>
<evidence type="ECO:0000313" key="10">
    <source>
        <dbReference type="Proteomes" id="UP001369086"/>
    </source>
</evidence>
<feature type="compositionally biased region" description="Low complexity" evidence="6">
    <location>
        <begin position="12"/>
        <end position="27"/>
    </location>
</feature>
<evidence type="ECO:0000256" key="6">
    <source>
        <dbReference type="SAM" id="MobiDB-lite"/>
    </source>
</evidence>
<keyword evidence="10" id="KW-1185">Reference proteome</keyword>
<feature type="compositionally biased region" description="Basic and acidic residues" evidence="6">
    <location>
        <begin position="205"/>
        <end position="215"/>
    </location>
</feature>